<dbReference type="AlphaFoldDB" id="A0A919XR03"/>
<evidence type="ECO:0000313" key="2">
    <source>
        <dbReference type="EMBL" id="GIO34668.1"/>
    </source>
</evidence>
<dbReference type="Proteomes" id="UP000679779">
    <property type="component" value="Unassembled WGS sequence"/>
</dbReference>
<dbReference type="RefSeq" id="WP_160045594.1">
    <property type="nucleotide sequence ID" value="NZ_BORQ01000012.1"/>
</dbReference>
<reference evidence="2" key="1">
    <citation type="submission" date="2021-03" db="EMBL/GenBank/DDBJ databases">
        <title>Antimicrobial resistance genes in bacteria isolated from Japanese honey, and their potential for conferring macrolide and lincosamide resistance in the American foulbrood pathogen Paenibacillus larvae.</title>
        <authorList>
            <person name="Okamoto M."/>
            <person name="Kumagai M."/>
            <person name="Kanamori H."/>
            <person name="Takamatsu D."/>
        </authorList>
    </citation>
    <scope>NUCLEOTIDE SEQUENCE</scope>
    <source>
        <strain evidence="2">J2TS6</strain>
    </source>
</reference>
<keyword evidence="1" id="KW-0732">Signal</keyword>
<proteinExistence type="predicted"/>
<accession>A0A919XR03</accession>
<evidence type="ECO:0008006" key="4">
    <source>
        <dbReference type="Google" id="ProtNLM"/>
    </source>
</evidence>
<keyword evidence="3" id="KW-1185">Reference proteome</keyword>
<name>A0A919XR03_9BACL</name>
<gene>
    <name evidence="2" type="ORF">J2TS6_58090</name>
</gene>
<feature type="chain" id="PRO_5036953380" description="DUF5067 domain-containing protein" evidence="1">
    <location>
        <begin position="24"/>
        <end position="168"/>
    </location>
</feature>
<dbReference type="Gene3D" id="2.60.120.380">
    <property type="match status" value="1"/>
</dbReference>
<organism evidence="2 3">
    <name type="scientific">Paenibacillus albilobatus</name>
    <dbReference type="NCBI Taxonomy" id="2716884"/>
    <lineage>
        <taxon>Bacteria</taxon>
        <taxon>Bacillati</taxon>
        <taxon>Bacillota</taxon>
        <taxon>Bacilli</taxon>
        <taxon>Bacillales</taxon>
        <taxon>Paenibacillaceae</taxon>
        <taxon>Paenibacillus</taxon>
    </lineage>
</organism>
<evidence type="ECO:0000313" key="3">
    <source>
        <dbReference type="Proteomes" id="UP000679779"/>
    </source>
</evidence>
<sequence>MKKMLSILLISSSLLAISPSAFADSAEPATAQPSGTITPYVSGLGDTRETAITLIPNQEYSLYIDKAQDVDWYKWTNNTGTGRYIYGAVWNQGNENSHQLASIVQYNQKRETTMLYAEPAIAGQTSGASKMMNLYVPDGGTVYFRINANKFVATEQYKFQFIVYQPES</sequence>
<feature type="signal peptide" evidence="1">
    <location>
        <begin position="1"/>
        <end position="23"/>
    </location>
</feature>
<protein>
    <recommendedName>
        <fullName evidence="4">DUF5067 domain-containing protein</fullName>
    </recommendedName>
</protein>
<dbReference type="EMBL" id="BORQ01000012">
    <property type="protein sequence ID" value="GIO34668.1"/>
    <property type="molecule type" value="Genomic_DNA"/>
</dbReference>
<comment type="caution">
    <text evidence="2">The sequence shown here is derived from an EMBL/GenBank/DDBJ whole genome shotgun (WGS) entry which is preliminary data.</text>
</comment>
<evidence type="ECO:0000256" key="1">
    <source>
        <dbReference type="SAM" id="SignalP"/>
    </source>
</evidence>